<name>A0AAV4DTI1_9GAST</name>
<proteinExistence type="predicted"/>
<evidence type="ECO:0000313" key="13">
    <source>
        <dbReference type="Proteomes" id="UP000735302"/>
    </source>
</evidence>
<feature type="region of interest" description="Disordered" evidence="10">
    <location>
        <begin position="112"/>
        <end position="134"/>
    </location>
</feature>
<gene>
    <name evidence="12" type="ORF">PoB_007388100</name>
</gene>
<keyword evidence="6" id="KW-0805">Transcription regulation</keyword>
<dbReference type="SUPFAM" id="SSF57667">
    <property type="entry name" value="beta-beta-alpha zinc fingers"/>
    <property type="match status" value="4"/>
</dbReference>
<dbReference type="SMART" id="SM00355">
    <property type="entry name" value="ZnF_C2H2"/>
    <property type="match status" value="8"/>
</dbReference>
<dbReference type="PROSITE" id="PS50157">
    <property type="entry name" value="ZINC_FINGER_C2H2_2"/>
    <property type="match status" value="4"/>
</dbReference>
<dbReference type="InterPro" id="IPR013087">
    <property type="entry name" value="Znf_C2H2_type"/>
</dbReference>
<reference evidence="12 13" key="1">
    <citation type="journal article" date="2021" name="Elife">
        <title>Chloroplast acquisition without the gene transfer in kleptoplastic sea slugs, Plakobranchus ocellatus.</title>
        <authorList>
            <person name="Maeda T."/>
            <person name="Takahashi S."/>
            <person name="Yoshida T."/>
            <person name="Shimamura S."/>
            <person name="Takaki Y."/>
            <person name="Nagai Y."/>
            <person name="Toyoda A."/>
            <person name="Suzuki Y."/>
            <person name="Arimoto A."/>
            <person name="Ishii H."/>
            <person name="Satoh N."/>
            <person name="Nishiyama T."/>
            <person name="Hasebe M."/>
            <person name="Maruyama T."/>
            <person name="Minagawa J."/>
            <person name="Obokata J."/>
            <person name="Shigenobu S."/>
        </authorList>
    </citation>
    <scope>NUCLEOTIDE SEQUENCE [LARGE SCALE GENOMIC DNA]</scope>
</reference>
<keyword evidence="7" id="KW-0804">Transcription</keyword>
<evidence type="ECO:0000256" key="7">
    <source>
        <dbReference type="ARBA" id="ARBA00023163"/>
    </source>
</evidence>
<evidence type="ECO:0000256" key="3">
    <source>
        <dbReference type="ARBA" id="ARBA00022737"/>
    </source>
</evidence>
<evidence type="ECO:0000256" key="1">
    <source>
        <dbReference type="ARBA" id="ARBA00004123"/>
    </source>
</evidence>
<keyword evidence="13" id="KW-1185">Reference proteome</keyword>
<evidence type="ECO:0000256" key="4">
    <source>
        <dbReference type="ARBA" id="ARBA00022771"/>
    </source>
</evidence>
<keyword evidence="3" id="KW-0677">Repeat</keyword>
<comment type="caution">
    <text evidence="12">The sequence shown here is derived from an EMBL/GenBank/DDBJ whole genome shotgun (WGS) entry which is preliminary data.</text>
</comment>
<protein>
    <submittedName>
        <fullName evidence="12">Zinc finger protein 569</fullName>
    </submittedName>
</protein>
<keyword evidence="8" id="KW-0539">Nucleus</keyword>
<dbReference type="PANTHER" id="PTHR24379">
    <property type="entry name" value="KRAB AND ZINC FINGER DOMAIN-CONTAINING"/>
    <property type="match status" value="1"/>
</dbReference>
<evidence type="ECO:0000256" key="2">
    <source>
        <dbReference type="ARBA" id="ARBA00022723"/>
    </source>
</evidence>
<dbReference type="Gene3D" id="3.30.160.60">
    <property type="entry name" value="Classic Zinc Finger"/>
    <property type="match status" value="4"/>
</dbReference>
<evidence type="ECO:0000256" key="5">
    <source>
        <dbReference type="ARBA" id="ARBA00022833"/>
    </source>
</evidence>
<dbReference type="Pfam" id="PF00096">
    <property type="entry name" value="zf-C2H2"/>
    <property type="match status" value="1"/>
</dbReference>
<organism evidence="12 13">
    <name type="scientific">Plakobranchus ocellatus</name>
    <dbReference type="NCBI Taxonomy" id="259542"/>
    <lineage>
        <taxon>Eukaryota</taxon>
        <taxon>Metazoa</taxon>
        <taxon>Spiralia</taxon>
        <taxon>Lophotrochozoa</taxon>
        <taxon>Mollusca</taxon>
        <taxon>Gastropoda</taxon>
        <taxon>Heterobranchia</taxon>
        <taxon>Euthyneura</taxon>
        <taxon>Panpulmonata</taxon>
        <taxon>Sacoglossa</taxon>
        <taxon>Placobranchoidea</taxon>
        <taxon>Plakobranchidae</taxon>
        <taxon>Plakobranchus</taxon>
    </lineage>
</organism>
<keyword evidence="4 9" id="KW-0863">Zinc-finger</keyword>
<evidence type="ECO:0000256" key="9">
    <source>
        <dbReference type="PROSITE-ProRule" id="PRU00042"/>
    </source>
</evidence>
<dbReference type="FunFam" id="3.30.160.60:FF:000395">
    <property type="entry name" value="zinc finger protein 513"/>
    <property type="match status" value="1"/>
</dbReference>
<dbReference type="PANTHER" id="PTHR24379:SF121">
    <property type="entry name" value="C2H2-TYPE DOMAIN-CONTAINING PROTEIN"/>
    <property type="match status" value="1"/>
</dbReference>
<dbReference type="EMBL" id="BLXT01008305">
    <property type="protein sequence ID" value="GFO47376.1"/>
    <property type="molecule type" value="Genomic_DNA"/>
</dbReference>
<dbReference type="InterPro" id="IPR036236">
    <property type="entry name" value="Znf_C2H2_sf"/>
</dbReference>
<evidence type="ECO:0000256" key="10">
    <source>
        <dbReference type="SAM" id="MobiDB-lite"/>
    </source>
</evidence>
<evidence type="ECO:0000256" key="8">
    <source>
        <dbReference type="ARBA" id="ARBA00023242"/>
    </source>
</evidence>
<sequence>MAIQRGRICSDYDFVTSKERKLVKHMKKSKWKSAVKCPFCENIFCGGNATADISGHKKHHHGSVRLGCFLCKFSSRSLTKWARHITQNHTAHFQALVSLSSVENVHKPTPLTAECKSHESKSHDMKDISENKDNLSLRRIQNMADSKPPERKSHLEKNLPHESDVYTEHSACTSPNKSVIASSGETFLTCFEEARENSHPSEKTMTSPDSRRKFELSNMIMPATKRFVTSQTNETHCVQQSADSESMTEVLQDQGSQTQGKPLGNLCPYCDFMYLSIKELRNHCKEKHVHGSTYPCQICRYAAVSVSKLVRHMEVHNKTTQSKSPKPVPCPYCDVSFPSLQELGRHCKVKHGEGAEHKCQYCYYSTKWLYLLVRHMRIHAQKKPFACRLCSYRVCHYTDLYRHMRMHRGERPFECPQCPYKATQAGHLTRHIRWHTGEKPIKCPRCPEHFADYAGRRRHQLKGDCLGSFSFKQKKRL</sequence>
<dbReference type="Proteomes" id="UP000735302">
    <property type="component" value="Unassembled WGS sequence"/>
</dbReference>
<feature type="domain" description="C2H2-type" evidence="11">
    <location>
        <begin position="357"/>
        <end position="384"/>
    </location>
</feature>
<dbReference type="AlphaFoldDB" id="A0AAV4DTI1"/>
<feature type="domain" description="C2H2-type" evidence="11">
    <location>
        <begin position="294"/>
        <end position="321"/>
    </location>
</feature>
<accession>A0AAV4DTI1</accession>
<comment type="subcellular location">
    <subcellularLocation>
        <location evidence="1">Nucleus</location>
    </subcellularLocation>
</comment>
<keyword evidence="5" id="KW-0862">Zinc</keyword>
<evidence type="ECO:0000259" key="11">
    <source>
        <dbReference type="PROSITE" id="PS50157"/>
    </source>
</evidence>
<feature type="compositionally biased region" description="Basic and acidic residues" evidence="10">
    <location>
        <begin position="115"/>
        <end position="134"/>
    </location>
</feature>
<evidence type="ECO:0000313" key="12">
    <source>
        <dbReference type="EMBL" id="GFO47376.1"/>
    </source>
</evidence>
<keyword evidence="2" id="KW-0479">Metal-binding</keyword>
<feature type="domain" description="C2H2-type" evidence="11">
    <location>
        <begin position="385"/>
        <end position="412"/>
    </location>
</feature>
<dbReference type="PROSITE" id="PS00028">
    <property type="entry name" value="ZINC_FINGER_C2H2_1"/>
    <property type="match status" value="3"/>
</dbReference>
<dbReference type="GO" id="GO:0005634">
    <property type="term" value="C:nucleus"/>
    <property type="evidence" value="ECO:0007669"/>
    <property type="project" value="UniProtKB-SubCell"/>
</dbReference>
<evidence type="ECO:0000256" key="6">
    <source>
        <dbReference type="ARBA" id="ARBA00023015"/>
    </source>
</evidence>
<feature type="domain" description="C2H2-type" evidence="11">
    <location>
        <begin position="413"/>
        <end position="440"/>
    </location>
</feature>
<dbReference type="GO" id="GO:0008270">
    <property type="term" value="F:zinc ion binding"/>
    <property type="evidence" value="ECO:0007669"/>
    <property type="project" value="UniProtKB-KW"/>
</dbReference>